<evidence type="ECO:0000256" key="1">
    <source>
        <dbReference type="ARBA" id="ARBA00008172"/>
    </source>
</evidence>
<protein>
    <recommendedName>
        <fullName evidence="6">Putative mRNA interferase YoeB</fullName>
    </recommendedName>
</protein>
<dbReference type="InterPro" id="IPR009614">
    <property type="entry name" value="YoeB_toxin"/>
</dbReference>
<keyword evidence="4" id="KW-0255">Endonuclease</keyword>
<evidence type="ECO:0000313" key="7">
    <source>
        <dbReference type="EMBL" id="RZI45863.1"/>
    </source>
</evidence>
<evidence type="ECO:0000256" key="3">
    <source>
        <dbReference type="ARBA" id="ARBA00022722"/>
    </source>
</evidence>
<dbReference type="PANTHER" id="PTHR38039">
    <property type="entry name" value="TOXIN YOEB"/>
    <property type="match status" value="1"/>
</dbReference>
<dbReference type="SUPFAM" id="SSF143011">
    <property type="entry name" value="RelE-like"/>
    <property type="match status" value="1"/>
</dbReference>
<dbReference type="Proteomes" id="UP000293550">
    <property type="component" value="Unassembled WGS sequence"/>
</dbReference>
<dbReference type="GO" id="GO:0045892">
    <property type="term" value="P:negative regulation of DNA-templated transcription"/>
    <property type="evidence" value="ECO:0007669"/>
    <property type="project" value="TreeGrafter"/>
</dbReference>
<keyword evidence="8" id="KW-1185">Reference proteome</keyword>
<evidence type="ECO:0000256" key="6">
    <source>
        <dbReference type="ARBA" id="ARBA00030388"/>
    </source>
</evidence>
<dbReference type="OrthoDB" id="9801102at2"/>
<dbReference type="Gene3D" id="3.30.2310.20">
    <property type="entry name" value="RelE-like"/>
    <property type="match status" value="1"/>
</dbReference>
<organism evidence="7 8">
    <name type="scientific">Candidatus Finniella inopinata</name>
    <dbReference type="NCBI Taxonomy" id="1696036"/>
    <lineage>
        <taxon>Bacteria</taxon>
        <taxon>Pseudomonadati</taxon>
        <taxon>Pseudomonadota</taxon>
        <taxon>Alphaproteobacteria</taxon>
        <taxon>Holosporales</taxon>
        <taxon>Candidatus Paracaedibacteraceae</taxon>
        <taxon>Candidatus Finniella</taxon>
    </lineage>
</organism>
<dbReference type="NCBIfam" id="TIGR02116">
    <property type="entry name" value="toxin_Txe_YoeB"/>
    <property type="match status" value="1"/>
</dbReference>
<keyword evidence="3" id="KW-0540">Nuclease</keyword>
<dbReference type="GO" id="GO:0004519">
    <property type="term" value="F:endonuclease activity"/>
    <property type="evidence" value="ECO:0007669"/>
    <property type="project" value="UniProtKB-KW"/>
</dbReference>
<name>A0A4Q7DGD4_9PROT</name>
<dbReference type="GO" id="GO:0006401">
    <property type="term" value="P:RNA catabolic process"/>
    <property type="evidence" value="ECO:0007669"/>
    <property type="project" value="InterPro"/>
</dbReference>
<evidence type="ECO:0000256" key="4">
    <source>
        <dbReference type="ARBA" id="ARBA00022759"/>
    </source>
</evidence>
<dbReference type="GO" id="GO:0016787">
    <property type="term" value="F:hydrolase activity"/>
    <property type="evidence" value="ECO:0007669"/>
    <property type="project" value="UniProtKB-KW"/>
</dbReference>
<dbReference type="InterPro" id="IPR035093">
    <property type="entry name" value="RelE/ParE_toxin_dom_sf"/>
</dbReference>
<evidence type="ECO:0000256" key="5">
    <source>
        <dbReference type="ARBA" id="ARBA00022801"/>
    </source>
</evidence>
<sequence>MHLEFDENVFDDLRYWVEVDRKKAQKIMALIEEIRRSPFSGTGKPERLKHKLEKSWSRRIDQEHRVVYTVEDKKIRVLSCRYHY</sequence>
<comment type="caution">
    <text evidence="7">The sequence shown here is derived from an EMBL/GenBank/DDBJ whole genome shotgun (WGS) entry which is preliminary data.</text>
</comment>
<proteinExistence type="inferred from homology"/>
<keyword evidence="2" id="KW-1277">Toxin-antitoxin system</keyword>
<evidence type="ECO:0000256" key="2">
    <source>
        <dbReference type="ARBA" id="ARBA00022649"/>
    </source>
</evidence>
<gene>
    <name evidence="7" type="ORF">EQU50_05375</name>
</gene>
<reference evidence="7 8" key="1">
    <citation type="submission" date="2018-10" db="EMBL/GenBank/DDBJ databases">
        <title>An updated phylogeny of the Alphaproteobacteria reveals that the parasitic Rickettsiales and Holosporales have independent origins.</title>
        <authorList>
            <person name="Munoz-Gomez S.A."/>
            <person name="Hess S."/>
            <person name="Burger G."/>
            <person name="Lang B.F."/>
            <person name="Susko E."/>
            <person name="Slamovits C.H."/>
            <person name="Roger A.J."/>
        </authorList>
    </citation>
    <scope>NUCLEOTIDE SEQUENCE [LARGE SCALE GENOMIC DNA]</scope>
    <source>
        <strain evidence="7">HOLO01</strain>
    </source>
</reference>
<dbReference type="RefSeq" id="WP_130154115.1">
    <property type="nucleotide sequence ID" value="NZ_SCFB01000006.1"/>
</dbReference>
<dbReference type="PANTHER" id="PTHR38039:SF1">
    <property type="entry name" value="TOXIN YOEB"/>
    <property type="match status" value="1"/>
</dbReference>
<accession>A0A4Q7DGD4</accession>
<dbReference type="Pfam" id="PF06769">
    <property type="entry name" value="YoeB_toxin"/>
    <property type="match status" value="1"/>
</dbReference>
<dbReference type="AlphaFoldDB" id="A0A4Q7DGD4"/>
<dbReference type="EMBL" id="SCFB01000006">
    <property type="protein sequence ID" value="RZI45863.1"/>
    <property type="molecule type" value="Genomic_DNA"/>
</dbReference>
<evidence type="ECO:0000313" key="8">
    <source>
        <dbReference type="Proteomes" id="UP000293550"/>
    </source>
</evidence>
<keyword evidence="5" id="KW-0378">Hydrolase</keyword>
<comment type="similarity">
    <text evidence="1">Belongs to the YoeB family.</text>
</comment>